<feature type="signal peptide" evidence="1">
    <location>
        <begin position="1"/>
        <end position="30"/>
    </location>
</feature>
<reference evidence="3 4" key="1">
    <citation type="submission" date="2019-03" db="EMBL/GenBank/DDBJ databases">
        <title>Genomic Encyclopedia of Type Strains, Phase IV (KMG-IV): sequencing the most valuable type-strain genomes for metagenomic binning, comparative biology and taxonomic classification.</title>
        <authorList>
            <person name="Goeker M."/>
        </authorList>
    </citation>
    <scope>NUCLEOTIDE SEQUENCE [LARGE SCALE GENOMIC DNA]</scope>
    <source>
        <strain evidence="3 4">DSM 13587</strain>
    </source>
</reference>
<dbReference type="PANTHER" id="PTHR35812:SF1">
    <property type="entry name" value="LIPOPROTEIN"/>
    <property type="match status" value="1"/>
</dbReference>
<dbReference type="PANTHER" id="PTHR35812">
    <property type="entry name" value="LIPOPROTEIN"/>
    <property type="match status" value="1"/>
</dbReference>
<dbReference type="Proteomes" id="UP000295717">
    <property type="component" value="Unassembled WGS sequence"/>
</dbReference>
<dbReference type="RefSeq" id="WP_132978700.1">
    <property type="nucleotide sequence ID" value="NZ_SMAO01000016.1"/>
</dbReference>
<evidence type="ECO:0000313" key="4">
    <source>
        <dbReference type="Proteomes" id="UP000295717"/>
    </source>
</evidence>
<evidence type="ECO:0000259" key="2">
    <source>
        <dbReference type="Pfam" id="PF07603"/>
    </source>
</evidence>
<gene>
    <name evidence="3" type="ORF">EDC35_11614</name>
</gene>
<feature type="domain" description="Lcl C-terminal" evidence="2">
    <location>
        <begin position="53"/>
        <end position="176"/>
    </location>
</feature>
<evidence type="ECO:0000256" key="1">
    <source>
        <dbReference type="SAM" id="SignalP"/>
    </source>
</evidence>
<comment type="caution">
    <text evidence="3">The sequence shown here is derived from an EMBL/GenBank/DDBJ whole genome shotgun (WGS) entry which is preliminary data.</text>
</comment>
<evidence type="ECO:0000313" key="3">
    <source>
        <dbReference type="EMBL" id="TCT17976.1"/>
    </source>
</evidence>
<accession>A0A4R3MT35</accession>
<organism evidence="3 4">
    <name type="scientific">Thiobaca trueperi</name>
    <dbReference type="NCBI Taxonomy" id="127458"/>
    <lineage>
        <taxon>Bacteria</taxon>
        <taxon>Pseudomonadati</taxon>
        <taxon>Pseudomonadota</taxon>
        <taxon>Gammaproteobacteria</taxon>
        <taxon>Chromatiales</taxon>
        <taxon>Chromatiaceae</taxon>
        <taxon>Thiobaca</taxon>
    </lineage>
</organism>
<dbReference type="EMBL" id="SMAO01000016">
    <property type="protein sequence ID" value="TCT17976.1"/>
    <property type="molecule type" value="Genomic_DNA"/>
</dbReference>
<keyword evidence="1" id="KW-0732">Signal</keyword>
<name>A0A4R3MT35_9GAMM</name>
<feature type="chain" id="PRO_5020975102" evidence="1">
    <location>
        <begin position="31"/>
        <end position="213"/>
    </location>
</feature>
<dbReference type="Pfam" id="PF07603">
    <property type="entry name" value="Lcl_C"/>
    <property type="match status" value="1"/>
</dbReference>
<proteinExistence type="predicted"/>
<dbReference type="OrthoDB" id="9793251at2"/>
<dbReference type="InterPro" id="IPR011460">
    <property type="entry name" value="Lcl_C"/>
</dbReference>
<sequence>MSSSMPSPPNWQIAVFPALLWLLLTSAPLAAQDCGNNDPARIPNSRFVVNQDGTVRDEATGLMWKQCAEGLSGVGCTAGTALTFKWKQAMRQGQDNLFAGHADWRLPTQTELLSLIQRRCYGLDIDVANFPNTPPAPFWTATSAAYYGGDAWTIHFGTGATGYGTRRDSAHVRLVRDSAACSPARPGSCVAHEARVPLPPAVNPPPTTSPFLP</sequence>
<dbReference type="AlphaFoldDB" id="A0A4R3MT35"/>
<keyword evidence="4" id="KW-1185">Reference proteome</keyword>
<protein>
    <submittedName>
        <fullName evidence="3">Uncharacterized protein DUF1566</fullName>
    </submittedName>
</protein>